<evidence type="ECO:0000256" key="5">
    <source>
        <dbReference type="ARBA" id="ARBA00023242"/>
    </source>
</evidence>
<evidence type="ECO:0000256" key="4">
    <source>
        <dbReference type="ARBA" id="ARBA00022833"/>
    </source>
</evidence>
<dbReference type="PROSITE" id="PS50114">
    <property type="entry name" value="GATA_ZN_FINGER_2"/>
    <property type="match status" value="1"/>
</dbReference>
<feature type="domain" description="GATA-type" evidence="8">
    <location>
        <begin position="441"/>
        <end position="495"/>
    </location>
</feature>
<comment type="caution">
    <text evidence="9">The sequence shown here is derived from an EMBL/GenBank/DDBJ whole genome shotgun (WGS) entry which is preliminary data.</text>
</comment>
<dbReference type="CDD" id="cd00202">
    <property type="entry name" value="ZnF_GATA"/>
    <property type="match status" value="1"/>
</dbReference>
<dbReference type="GO" id="GO:0000978">
    <property type="term" value="F:RNA polymerase II cis-regulatory region sequence-specific DNA binding"/>
    <property type="evidence" value="ECO:0007669"/>
    <property type="project" value="TreeGrafter"/>
</dbReference>
<dbReference type="GO" id="GO:0000981">
    <property type="term" value="F:DNA-binding transcription factor activity, RNA polymerase II-specific"/>
    <property type="evidence" value="ECO:0007669"/>
    <property type="project" value="TreeGrafter"/>
</dbReference>
<accession>A0A8S1JAZ4</accession>
<keyword evidence="5" id="KW-0539">Nucleus</keyword>
<evidence type="ECO:0000256" key="3">
    <source>
        <dbReference type="ARBA" id="ARBA00022771"/>
    </source>
</evidence>
<evidence type="ECO:0000256" key="2">
    <source>
        <dbReference type="ARBA" id="ARBA00022723"/>
    </source>
</evidence>
<dbReference type="OrthoDB" id="2162994at2759"/>
<evidence type="ECO:0000259" key="8">
    <source>
        <dbReference type="PROSITE" id="PS50114"/>
    </source>
</evidence>
<keyword evidence="10" id="KW-1185">Reference proteome</keyword>
<evidence type="ECO:0000313" key="9">
    <source>
        <dbReference type="EMBL" id="CAD7702602.1"/>
    </source>
</evidence>
<dbReference type="Gene3D" id="3.30.50.10">
    <property type="entry name" value="Erythroid Transcription Factor GATA-1, subunit A"/>
    <property type="match status" value="1"/>
</dbReference>
<keyword evidence="3 6" id="KW-0863">Zinc-finger</keyword>
<keyword evidence="4" id="KW-0862">Zinc</keyword>
<dbReference type="GO" id="GO:0008270">
    <property type="term" value="F:zinc ion binding"/>
    <property type="evidence" value="ECO:0007669"/>
    <property type="project" value="UniProtKB-KW"/>
</dbReference>
<name>A0A8S1JAZ4_9CHLO</name>
<keyword evidence="2" id="KW-0479">Metal-binding</keyword>
<feature type="region of interest" description="Disordered" evidence="7">
    <location>
        <begin position="167"/>
        <end position="195"/>
    </location>
</feature>
<dbReference type="InterPro" id="IPR039355">
    <property type="entry name" value="Transcription_factor_GATA"/>
</dbReference>
<dbReference type="Proteomes" id="UP000708148">
    <property type="component" value="Unassembled WGS sequence"/>
</dbReference>
<evidence type="ECO:0000256" key="1">
    <source>
        <dbReference type="ARBA" id="ARBA00004123"/>
    </source>
</evidence>
<evidence type="ECO:0000313" key="10">
    <source>
        <dbReference type="Proteomes" id="UP000708148"/>
    </source>
</evidence>
<dbReference type="PANTHER" id="PTHR10071">
    <property type="entry name" value="TRANSCRIPTION FACTOR GATA FAMILY MEMBER"/>
    <property type="match status" value="1"/>
</dbReference>
<dbReference type="GO" id="GO:0045944">
    <property type="term" value="P:positive regulation of transcription by RNA polymerase II"/>
    <property type="evidence" value="ECO:0007669"/>
    <property type="project" value="TreeGrafter"/>
</dbReference>
<organism evidence="9 10">
    <name type="scientific">Ostreobium quekettii</name>
    <dbReference type="NCBI Taxonomy" id="121088"/>
    <lineage>
        <taxon>Eukaryota</taxon>
        <taxon>Viridiplantae</taxon>
        <taxon>Chlorophyta</taxon>
        <taxon>core chlorophytes</taxon>
        <taxon>Ulvophyceae</taxon>
        <taxon>TCBD clade</taxon>
        <taxon>Bryopsidales</taxon>
        <taxon>Ostreobineae</taxon>
        <taxon>Ostreobiaceae</taxon>
        <taxon>Ostreobium</taxon>
    </lineage>
</organism>
<dbReference type="GO" id="GO:0005634">
    <property type="term" value="C:nucleus"/>
    <property type="evidence" value="ECO:0007669"/>
    <property type="project" value="UniProtKB-SubCell"/>
</dbReference>
<sequence length="497" mass="51871">MDGSPGVAVAVPCLVLSSAGVPPVPTGKVRPEAGGALEGALSGSTPLAIVKPDTGEVAVINTRADDAMPFGSASSQVLGEGPDGPRLAYVRTQNGDAAPILINAELGGVGEKANLESPASMLCAGRAAGDVCGPQGAAGAYARGCGDESERLAQYSETLAQLMQPEAWPNDSSTSENTNQDGGSSAGDQGREHDASVELGTSWFCQPGDEQAAAGTLQGPHGVHYILGRLAKRPNGVHGDLQEEMYVQAGGVHAQAVAGGAIVRVPCRTPCDGLKAQRVEPVVPVFNDSAEGQFAGAFPLDSEKRIKVQGGDAAAAAAASYYVACQQMKKPHPEEQQQQQQLALLWQAYLSGLYNGYGLASGPGSGQTLPQPPPAMPAMHSTSLPRGWMLNANAVGGIQEIQENEGDERMEELDYSGQKRSRVDAEPHGVKLRVSKKGRKRAEDRVCSNCTTRATPFWRKDRHTGKPLCNACGLYFSKNDVPRPVSLWRNAGGSGEA</sequence>
<dbReference type="SUPFAM" id="SSF57716">
    <property type="entry name" value="Glucocorticoid receptor-like (DNA-binding domain)"/>
    <property type="match status" value="1"/>
</dbReference>
<dbReference type="SMART" id="SM00401">
    <property type="entry name" value="ZnF_GATA"/>
    <property type="match status" value="1"/>
</dbReference>
<gene>
    <name evidence="9" type="ORF">OSTQU699_LOCUS7959</name>
</gene>
<reference evidence="9" key="1">
    <citation type="submission" date="2020-12" db="EMBL/GenBank/DDBJ databases">
        <authorList>
            <person name="Iha C."/>
        </authorList>
    </citation>
    <scope>NUCLEOTIDE SEQUENCE</scope>
</reference>
<evidence type="ECO:0000256" key="6">
    <source>
        <dbReference type="PROSITE-ProRule" id="PRU00094"/>
    </source>
</evidence>
<dbReference type="InterPro" id="IPR000679">
    <property type="entry name" value="Znf_GATA"/>
</dbReference>
<dbReference type="PROSITE" id="PS00344">
    <property type="entry name" value="GATA_ZN_FINGER_1"/>
    <property type="match status" value="1"/>
</dbReference>
<proteinExistence type="predicted"/>
<protein>
    <recommendedName>
        <fullName evidence="8">GATA-type domain-containing protein</fullName>
    </recommendedName>
</protein>
<dbReference type="EMBL" id="CAJHUC010001888">
    <property type="protein sequence ID" value="CAD7702602.1"/>
    <property type="molecule type" value="Genomic_DNA"/>
</dbReference>
<dbReference type="Pfam" id="PF00320">
    <property type="entry name" value="GATA"/>
    <property type="match status" value="1"/>
</dbReference>
<dbReference type="InterPro" id="IPR013088">
    <property type="entry name" value="Znf_NHR/GATA"/>
</dbReference>
<feature type="compositionally biased region" description="Polar residues" evidence="7">
    <location>
        <begin position="170"/>
        <end position="187"/>
    </location>
</feature>
<dbReference type="PANTHER" id="PTHR10071:SF281">
    <property type="entry name" value="BOX A-BINDING FACTOR-RELATED"/>
    <property type="match status" value="1"/>
</dbReference>
<dbReference type="GO" id="GO:0000122">
    <property type="term" value="P:negative regulation of transcription by RNA polymerase II"/>
    <property type="evidence" value="ECO:0007669"/>
    <property type="project" value="TreeGrafter"/>
</dbReference>
<comment type="subcellular location">
    <subcellularLocation>
        <location evidence="1">Nucleus</location>
    </subcellularLocation>
</comment>
<dbReference type="AlphaFoldDB" id="A0A8S1JAZ4"/>
<evidence type="ECO:0000256" key="7">
    <source>
        <dbReference type="SAM" id="MobiDB-lite"/>
    </source>
</evidence>